<reference evidence="1" key="1">
    <citation type="submission" date="2020-08" db="EMBL/GenBank/DDBJ databases">
        <title>Plant Genome Project.</title>
        <authorList>
            <person name="Zhang R.-G."/>
        </authorList>
    </citation>
    <scope>NUCLEOTIDE SEQUENCE</scope>
    <source>
        <strain evidence="1">WSP0</strain>
        <tissue evidence="1">Leaf</tissue>
    </source>
</reference>
<gene>
    <name evidence="1" type="ORF">RHGRI_003487</name>
</gene>
<name>A0AAV6L5H6_9ERIC</name>
<dbReference type="EMBL" id="JACTNZ010000002">
    <property type="protein sequence ID" value="KAG5560212.1"/>
    <property type="molecule type" value="Genomic_DNA"/>
</dbReference>
<protein>
    <submittedName>
        <fullName evidence="1">Uncharacterized protein</fullName>
    </submittedName>
</protein>
<evidence type="ECO:0000313" key="1">
    <source>
        <dbReference type="EMBL" id="KAG5560212.1"/>
    </source>
</evidence>
<proteinExistence type="predicted"/>
<comment type="caution">
    <text evidence="1">The sequence shown here is derived from an EMBL/GenBank/DDBJ whole genome shotgun (WGS) entry which is preliminary data.</text>
</comment>
<evidence type="ECO:0000313" key="2">
    <source>
        <dbReference type="Proteomes" id="UP000823749"/>
    </source>
</evidence>
<dbReference type="Proteomes" id="UP000823749">
    <property type="component" value="Chromosome 2"/>
</dbReference>
<accession>A0AAV6L5H6</accession>
<organism evidence="1 2">
    <name type="scientific">Rhododendron griersonianum</name>
    <dbReference type="NCBI Taxonomy" id="479676"/>
    <lineage>
        <taxon>Eukaryota</taxon>
        <taxon>Viridiplantae</taxon>
        <taxon>Streptophyta</taxon>
        <taxon>Embryophyta</taxon>
        <taxon>Tracheophyta</taxon>
        <taxon>Spermatophyta</taxon>
        <taxon>Magnoliopsida</taxon>
        <taxon>eudicotyledons</taxon>
        <taxon>Gunneridae</taxon>
        <taxon>Pentapetalae</taxon>
        <taxon>asterids</taxon>
        <taxon>Ericales</taxon>
        <taxon>Ericaceae</taxon>
        <taxon>Ericoideae</taxon>
        <taxon>Rhodoreae</taxon>
        <taxon>Rhododendron</taxon>
    </lineage>
</organism>
<sequence>MNPFDFDSTLTPLNRGIRDATDNNTVVYRNHGIPPSDIWANTSSPLNSSTAIAVTNPVMASLPLILSGAGPLNANTSKKLGVTTAMEWLRVPLPPRPCSARPR</sequence>
<dbReference type="AlphaFoldDB" id="A0AAV6L5H6"/>
<keyword evidence="2" id="KW-1185">Reference proteome</keyword>